<dbReference type="InterPro" id="IPR036631">
    <property type="entry name" value="MGMT_N_sf"/>
</dbReference>
<evidence type="ECO:0000256" key="1">
    <source>
        <dbReference type="ARBA" id="ARBA00001286"/>
    </source>
</evidence>
<dbReference type="InterPro" id="IPR036217">
    <property type="entry name" value="MethylDNA_cys_MeTrfase_DNAb"/>
</dbReference>
<dbReference type="PATRIC" id="fig|1280947.3.peg.2338"/>
<keyword evidence="4" id="KW-0489">Methyltransferase</keyword>
<comment type="catalytic activity">
    <reaction evidence="8">
        <text>a 6-O-methyl-2'-deoxyguanosine in DNA + L-cysteinyl-[protein] = S-methyl-L-cysteinyl-[protein] + a 2'-deoxyguanosine in DNA</text>
        <dbReference type="Rhea" id="RHEA:24000"/>
        <dbReference type="Rhea" id="RHEA-COMP:10131"/>
        <dbReference type="Rhea" id="RHEA-COMP:10132"/>
        <dbReference type="Rhea" id="RHEA-COMP:11367"/>
        <dbReference type="Rhea" id="RHEA-COMP:11368"/>
        <dbReference type="ChEBI" id="CHEBI:29950"/>
        <dbReference type="ChEBI" id="CHEBI:82612"/>
        <dbReference type="ChEBI" id="CHEBI:85445"/>
        <dbReference type="ChEBI" id="CHEBI:85448"/>
        <dbReference type="EC" id="2.1.1.63"/>
    </reaction>
</comment>
<dbReference type="InterPro" id="IPR036388">
    <property type="entry name" value="WH-like_DNA-bd_sf"/>
</dbReference>
<dbReference type="FunFam" id="1.10.10.10:FF:000214">
    <property type="entry name" value="Methylated-DNA--protein-cysteine methyltransferase"/>
    <property type="match status" value="1"/>
</dbReference>
<comment type="caution">
    <text evidence="10">The sequence shown here is derived from an EMBL/GenBank/DDBJ whole genome shotgun (WGS) entry which is preliminary data.</text>
</comment>
<dbReference type="STRING" id="1280947.HY30_05775"/>
<dbReference type="GO" id="GO:0032259">
    <property type="term" value="P:methylation"/>
    <property type="evidence" value="ECO:0007669"/>
    <property type="project" value="UniProtKB-KW"/>
</dbReference>
<organism evidence="10 11">
    <name type="scientific">Hyphomonas chukchiensis</name>
    <dbReference type="NCBI Taxonomy" id="1280947"/>
    <lineage>
        <taxon>Bacteria</taxon>
        <taxon>Pseudomonadati</taxon>
        <taxon>Pseudomonadota</taxon>
        <taxon>Alphaproteobacteria</taxon>
        <taxon>Hyphomonadales</taxon>
        <taxon>Hyphomonadaceae</taxon>
        <taxon>Hyphomonas</taxon>
    </lineage>
</organism>
<comment type="catalytic activity">
    <reaction evidence="1">
        <text>a 4-O-methyl-thymidine in DNA + L-cysteinyl-[protein] = a thymidine in DNA + S-methyl-L-cysteinyl-[protein]</text>
        <dbReference type="Rhea" id="RHEA:53428"/>
        <dbReference type="Rhea" id="RHEA-COMP:10131"/>
        <dbReference type="Rhea" id="RHEA-COMP:10132"/>
        <dbReference type="Rhea" id="RHEA-COMP:13555"/>
        <dbReference type="Rhea" id="RHEA-COMP:13556"/>
        <dbReference type="ChEBI" id="CHEBI:29950"/>
        <dbReference type="ChEBI" id="CHEBI:82612"/>
        <dbReference type="ChEBI" id="CHEBI:137386"/>
        <dbReference type="ChEBI" id="CHEBI:137387"/>
        <dbReference type="EC" id="2.1.1.63"/>
    </reaction>
</comment>
<keyword evidence="6" id="KW-0227">DNA damage</keyword>
<dbReference type="eggNOG" id="COG0350">
    <property type="taxonomic scope" value="Bacteria"/>
</dbReference>
<dbReference type="GO" id="GO:0006281">
    <property type="term" value="P:DNA repair"/>
    <property type="evidence" value="ECO:0007669"/>
    <property type="project" value="UniProtKB-KW"/>
</dbReference>
<gene>
    <name evidence="10" type="ORF">HY30_05775</name>
</gene>
<dbReference type="EMBL" id="AWFG01000030">
    <property type="protein sequence ID" value="KCZ57687.1"/>
    <property type="molecule type" value="Genomic_DNA"/>
</dbReference>
<evidence type="ECO:0000256" key="4">
    <source>
        <dbReference type="ARBA" id="ARBA00022603"/>
    </source>
</evidence>
<dbReference type="InterPro" id="IPR014048">
    <property type="entry name" value="MethylDNA_cys_MeTrfase_DNA-bd"/>
</dbReference>
<accession>A0A062UHC7</accession>
<dbReference type="Pfam" id="PF01035">
    <property type="entry name" value="DNA_binding_1"/>
    <property type="match status" value="1"/>
</dbReference>
<proteinExistence type="inferred from homology"/>
<dbReference type="NCBIfam" id="TIGR00589">
    <property type="entry name" value="ogt"/>
    <property type="match status" value="1"/>
</dbReference>
<evidence type="ECO:0000313" key="10">
    <source>
        <dbReference type="EMBL" id="KCZ57687.1"/>
    </source>
</evidence>
<evidence type="ECO:0000256" key="6">
    <source>
        <dbReference type="ARBA" id="ARBA00022763"/>
    </source>
</evidence>
<dbReference type="Gene3D" id="1.10.10.10">
    <property type="entry name" value="Winged helix-like DNA-binding domain superfamily/Winged helix DNA-binding domain"/>
    <property type="match status" value="1"/>
</dbReference>
<keyword evidence="5" id="KW-0808">Transferase</keyword>
<dbReference type="PANTHER" id="PTHR10815">
    <property type="entry name" value="METHYLATED-DNA--PROTEIN-CYSTEINE METHYLTRANSFERASE"/>
    <property type="match status" value="1"/>
</dbReference>
<evidence type="ECO:0000256" key="8">
    <source>
        <dbReference type="ARBA" id="ARBA00049348"/>
    </source>
</evidence>
<dbReference type="InterPro" id="IPR001497">
    <property type="entry name" value="MethylDNA_cys_MeTrfase_AS"/>
</dbReference>
<feature type="domain" description="Methylated-DNA-[protein]-cysteine S-methyltransferase DNA binding" evidence="9">
    <location>
        <begin position="120"/>
        <end position="200"/>
    </location>
</feature>
<name>A0A062UHC7_9PROT</name>
<keyword evidence="7" id="KW-0234">DNA repair</keyword>
<comment type="similarity">
    <text evidence="2">Belongs to the MGMT family.</text>
</comment>
<keyword evidence="11" id="KW-1185">Reference proteome</keyword>
<dbReference type="Proteomes" id="UP000027190">
    <property type="component" value="Unassembled WGS sequence"/>
</dbReference>
<evidence type="ECO:0000259" key="9">
    <source>
        <dbReference type="Pfam" id="PF01035"/>
    </source>
</evidence>
<dbReference type="CDD" id="cd06445">
    <property type="entry name" value="ATase"/>
    <property type="match status" value="1"/>
</dbReference>
<dbReference type="PROSITE" id="PS00374">
    <property type="entry name" value="MGMT"/>
    <property type="match status" value="1"/>
</dbReference>
<dbReference type="SUPFAM" id="SSF46767">
    <property type="entry name" value="Methylated DNA-protein cysteine methyltransferase, C-terminal domain"/>
    <property type="match status" value="1"/>
</dbReference>
<dbReference type="EC" id="2.1.1.63" evidence="3"/>
<evidence type="ECO:0000256" key="2">
    <source>
        <dbReference type="ARBA" id="ARBA00008711"/>
    </source>
</evidence>
<evidence type="ECO:0000256" key="3">
    <source>
        <dbReference type="ARBA" id="ARBA00011918"/>
    </source>
</evidence>
<dbReference type="AlphaFoldDB" id="A0A062UHC7"/>
<evidence type="ECO:0000256" key="5">
    <source>
        <dbReference type="ARBA" id="ARBA00022679"/>
    </source>
</evidence>
<evidence type="ECO:0000256" key="7">
    <source>
        <dbReference type="ARBA" id="ARBA00023204"/>
    </source>
</evidence>
<reference evidence="10 11" key="1">
    <citation type="journal article" date="2014" name="Antonie Van Leeuwenhoek">
        <title>Hyphomonas beringensis sp. nov. and Hyphomonas chukchiensis sp. nov., isolated from surface seawater of the Bering Sea and Chukchi Sea.</title>
        <authorList>
            <person name="Li C."/>
            <person name="Lai Q."/>
            <person name="Li G."/>
            <person name="Dong C."/>
            <person name="Wang J."/>
            <person name="Liao Y."/>
            <person name="Shao Z."/>
        </authorList>
    </citation>
    <scope>NUCLEOTIDE SEQUENCE [LARGE SCALE GENOMIC DNA]</scope>
    <source>
        <strain evidence="10 11">BH-BN04-4</strain>
    </source>
</reference>
<protein>
    <recommendedName>
        <fullName evidence="3">methylated-DNA--[protein]-cysteine S-methyltransferase</fullName>
        <ecNumber evidence="3">2.1.1.63</ecNumber>
    </recommendedName>
</protein>
<dbReference type="PANTHER" id="PTHR10815:SF5">
    <property type="entry name" value="METHYLATED-DNA--PROTEIN-CYSTEINE METHYLTRANSFERASE"/>
    <property type="match status" value="1"/>
</dbReference>
<dbReference type="RefSeq" id="WP_206741461.1">
    <property type="nucleotide sequence ID" value="NZ_AWFG01000030.1"/>
</dbReference>
<sequence length="215" mass="23123">MGANRILWANALDAWPIRSDRTGMTQGNDPDRAEAHFHLFDTAIGPCGLAWNSAGLIQVQLPEASEAATELRLGRIAGAAWSDRLPDNVSDCEDRMHAYFEGEAVAFTDIDIDMRRVNAFNAKVYTALRNVGWGETTSYGALARQIGDPHAARAIGAAMGKNPWPLVVPCHRVLAASGKIGGFSAYGGRATKRKMLQLEQSDADGAAPMLPGLFD</sequence>
<dbReference type="SUPFAM" id="SSF53155">
    <property type="entry name" value="Methylated DNA-protein cysteine methyltransferase domain"/>
    <property type="match status" value="1"/>
</dbReference>
<dbReference type="GO" id="GO:0003908">
    <property type="term" value="F:methylated-DNA-[protein]-cysteine S-methyltransferase activity"/>
    <property type="evidence" value="ECO:0007669"/>
    <property type="project" value="UniProtKB-EC"/>
</dbReference>
<evidence type="ECO:0000313" key="11">
    <source>
        <dbReference type="Proteomes" id="UP000027190"/>
    </source>
</evidence>